<protein>
    <submittedName>
        <fullName evidence="12">Type IV pilus assembly protein PilC</fullName>
    </submittedName>
</protein>
<evidence type="ECO:0000313" key="12">
    <source>
        <dbReference type="EMBL" id="TDR22448.1"/>
    </source>
</evidence>
<evidence type="ECO:0000256" key="6">
    <source>
        <dbReference type="ARBA" id="ARBA00022692"/>
    </source>
</evidence>
<dbReference type="GO" id="GO:0015628">
    <property type="term" value="P:protein secretion by the type II secretion system"/>
    <property type="evidence" value="ECO:0007669"/>
    <property type="project" value="TreeGrafter"/>
</dbReference>
<evidence type="ECO:0000256" key="10">
    <source>
        <dbReference type="SAM" id="Phobius"/>
    </source>
</evidence>
<evidence type="ECO:0000256" key="3">
    <source>
        <dbReference type="ARBA" id="ARBA00022448"/>
    </source>
</evidence>
<feature type="domain" description="Type II secretion system protein GspF" evidence="11">
    <location>
        <begin position="73"/>
        <end position="196"/>
    </location>
</feature>
<dbReference type="AlphaFoldDB" id="A0A4R6Y0K3"/>
<organism evidence="12 13">
    <name type="scientific">Marinicella litoralis</name>
    <dbReference type="NCBI Taxonomy" id="644220"/>
    <lineage>
        <taxon>Bacteria</taxon>
        <taxon>Pseudomonadati</taxon>
        <taxon>Pseudomonadota</taxon>
        <taxon>Gammaproteobacteria</taxon>
        <taxon>Lysobacterales</taxon>
        <taxon>Marinicellaceae</taxon>
        <taxon>Marinicella</taxon>
    </lineage>
</organism>
<keyword evidence="8 10" id="KW-0472">Membrane</keyword>
<accession>A0A4R6Y0K3</accession>
<keyword evidence="4" id="KW-1003">Cell membrane</keyword>
<evidence type="ECO:0000256" key="2">
    <source>
        <dbReference type="ARBA" id="ARBA00005745"/>
    </source>
</evidence>
<feature type="transmembrane region" description="Helical" evidence="10">
    <location>
        <begin position="226"/>
        <end position="242"/>
    </location>
</feature>
<dbReference type="Proteomes" id="UP000295724">
    <property type="component" value="Unassembled WGS sequence"/>
</dbReference>
<dbReference type="GO" id="GO:0005886">
    <property type="term" value="C:plasma membrane"/>
    <property type="evidence" value="ECO:0007669"/>
    <property type="project" value="UniProtKB-SubCell"/>
</dbReference>
<evidence type="ECO:0000256" key="1">
    <source>
        <dbReference type="ARBA" id="ARBA00004429"/>
    </source>
</evidence>
<reference evidence="12 13" key="1">
    <citation type="submission" date="2019-03" db="EMBL/GenBank/DDBJ databases">
        <title>Genomic Encyclopedia of Type Strains, Phase IV (KMG-IV): sequencing the most valuable type-strain genomes for metagenomic binning, comparative biology and taxonomic classification.</title>
        <authorList>
            <person name="Goeker M."/>
        </authorList>
    </citation>
    <scope>NUCLEOTIDE SEQUENCE [LARGE SCALE GENOMIC DNA]</scope>
    <source>
        <strain evidence="12 13">DSM 25488</strain>
    </source>
</reference>
<dbReference type="FunFam" id="1.20.81.30:FF:000001">
    <property type="entry name" value="Type II secretion system protein F"/>
    <property type="match status" value="2"/>
</dbReference>
<keyword evidence="6 9" id="KW-0812">Transmembrane</keyword>
<gene>
    <name evidence="12" type="ORF">C8D91_0938</name>
</gene>
<dbReference type="OrthoDB" id="9805682at2"/>
<dbReference type="PROSITE" id="PS00874">
    <property type="entry name" value="T2SP_F"/>
    <property type="match status" value="1"/>
</dbReference>
<evidence type="ECO:0000256" key="5">
    <source>
        <dbReference type="ARBA" id="ARBA00022519"/>
    </source>
</evidence>
<evidence type="ECO:0000256" key="8">
    <source>
        <dbReference type="ARBA" id="ARBA00023136"/>
    </source>
</evidence>
<dbReference type="InterPro" id="IPR042094">
    <property type="entry name" value="T2SS_GspF_sf"/>
</dbReference>
<name>A0A4R6Y0K3_9GAMM</name>
<dbReference type="PRINTS" id="PR00812">
    <property type="entry name" value="BCTERIALGSPF"/>
</dbReference>
<dbReference type="EMBL" id="SNZB01000002">
    <property type="protein sequence ID" value="TDR22448.1"/>
    <property type="molecule type" value="Genomic_DNA"/>
</dbReference>
<dbReference type="RefSeq" id="WP_099019088.1">
    <property type="nucleotide sequence ID" value="NZ_NIHB01000002.1"/>
</dbReference>
<dbReference type="PANTHER" id="PTHR30012">
    <property type="entry name" value="GENERAL SECRETION PATHWAY PROTEIN"/>
    <property type="match status" value="1"/>
</dbReference>
<comment type="similarity">
    <text evidence="2 9">Belongs to the GSP F family.</text>
</comment>
<evidence type="ECO:0000256" key="7">
    <source>
        <dbReference type="ARBA" id="ARBA00022989"/>
    </source>
</evidence>
<sequence>MAKVKKLDEIQTFEWVGIDKIGKKLKGEQKAKSTTLAKNELRRQGIQVKKIYKKRKSLFSNGKAIKAQDISLFSRQLATMMESGVPMVQAFEIIEGGQSNPRMAQLLNSVKTEIQSGSSLAESLGKHPVYFDELYCNLVNAGEKAGVLDELLDTIATYKEKTEEIKGKIKKAMFYPAAVLFVAIGVTILLLVKVVPQFQDMFTSFGADLPGLTLMVVSASKTMQEYWFIGVAIFVGFIVGFIQLKKRSLKFAHFLDRLSLKIPIVGGILFNAAVARFSRTLSTMFAAGVPLVEGLDTVSGAVGNVVFRDAVLKIKDDVSTGHQLQLAMSQTGLFPHMVVQMASIGEESGNLDAMLAKVADYYEQEVSNAVDALSSLLEPIIMVLVGGLVGVMVVAMYLPIFKMASVF</sequence>
<dbReference type="Gene3D" id="1.20.81.30">
    <property type="entry name" value="Type II secretion system (T2SS), domain F"/>
    <property type="match status" value="2"/>
</dbReference>
<feature type="transmembrane region" description="Helical" evidence="10">
    <location>
        <begin position="380"/>
        <end position="401"/>
    </location>
</feature>
<keyword evidence="3 9" id="KW-0813">Transport</keyword>
<evidence type="ECO:0000256" key="9">
    <source>
        <dbReference type="RuleBase" id="RU003923"/>
    </source>
</evidence>
<dbReference type="PANTHER" id="PTHR30012:SF7">
    <property type="entry name" value="PROTEIN TRANSPORT PROTEIN HOFC HOMOLOG"/>
    <property type="match status" value="1"/>
</dbReference>
<keyword evidence="13" id="KW-1185">Reference proteome</keyword>
<evidence type="ECO:0000256" key="4">
    <source>
        <dbReference type="ARBA" id="ARBA00022475"/>
    </source>
</evidence>
<dbReference type="Pfam" id="PF00482">
    <property type="entry name" value="T2SSF"/>
    <property type="match status" value="2"/>
</dbReference>
<keyword evidence="5" id="KW-0997">Cell inner membrane</keyword>
<feature type="domain" description="Type II secretion system protein GspF" evidence="11">
    <location>
        <begin position="277"/>
        <end position="399"/>
    </location>
</feature>
<keyword evidence="7 10" id="KW-1133">Transmembrane helix</keyword>
<dbReference type="InterPro" id="IPR003004">
    <property type="entry name" value="GspF/PilC"/>
</dbReference>
<dbReference type="InterPro" id="IPR018076">
    <property type="entry name" value="T2SS_GspF_dom"/>
</dbReference>
<proteinExistence type="inferred from homology"/>
<comment type="caution">
    <text evidence="12">The sequence shown here is derived from an EMBL/GenBank/DDBJ whole genome shotgun (WGS) entry which is preliminary data.</text>
</comment>
<feature type="transmembrane region" description="Helical" evidence="10">
    <location>
        <begin position="172"/>
        <end position="192"/>
    </location>
</feature>
<evidence type="ECO:0000259" key="11">
    <source>
        <dbReference type="Pfam" id="PF00482"/>
    </source>
</evidence>
<dbReference type="InterPro" id="IPR001992">
    <property type="entry name" value="T2SS_GspF/T4SS_PilC_CS"/>
</dbReference>
<evidence type="ECO:0000313" key="13">
    <source>
        <dbReference type="Proteomes" id="UP000295724"/>
    </source>
</evidence>
<feature type="transmembrane region" description="Helical" evidence="10">
    <location>
        <begin position="254"/>
        <end position="274"/>
    </location>
</feature>
<comment type="subcellular location">
    <subcellularLocation>
        <location evidence="1 9">Cell inner membrane</location>
        <topology evidence="1 9">Multi-pass membrane protein</topology>
    </subcellularLocation>
</comment>